<evidence type="ECO:0008006" key="4">
    <source>
        <dbReference type="Google" id="ProtNLM"/>
    </source>
</evidence>
<evidence type="ECO:0000256" key="1">
    <source>
        <dbReference type="SAM" id="Phobius"/>
    </source>
</evidence>
<comment type="caution">
    <text evidence="2">The sequence shown here is derived from an EMBL/GenBank/DDBJ whole genome shotgun (WGS) entry which is preliminary data.</text>
</comment>
<gene>
    <name evidence="2" type="ORF">LNV07_13265</name>
</gene>
<evidence type="ECO:0000313" key="3">
    <source>
        <dbReference type="Proteomes" id="UP001209701"/>
    </source>
</evidence>
<organism evidence="2 3">
    <name type="scientific">Roseateles oligotrophus</name>
    <dbReference type="NCBI Taxonomy" id="1769250"/>
    <lineage>
        <taxon>Bacteria</taxon>
        <taxon>Pseudomonadati</taxon>
        <taxon>Pseudomonadota</taxon>
        <taxon>Betaproteobacteria</taxon>
        <taxon>Burkholderiales</taxon>
        <taxon>Sphaerotilaceae</taxon>
        <taxon>Roseateles</taxon>
    </lineage>
</organism>
<evidence type="ECO:0000313" key="2">
    <source>
        <dbReference type="EMBL" id="MCV2369052.1"/>
    </source>
</evidence>
<keyword evidence="1" id="KW-1133">Transmembrane helix</keyword>
<feature type="transmembrane region" description="Helical" evidence="1">
    <location>
        <begin position="86"/>
        <end position="109"/>
    </location>
</feature>
<proteinExistence type="predicted"/>
<accession>A0ABT2YG72</accession>
<keyword evidence="1" id="KW-0472">Membrane</keyword>
<dbReference type="RefSeq" id="WP_263571678.1">
    <property type="nucleotide sequence ID" value="NZ_JAJIRN010000005.1"/>
</dbReference>
<keyword evidence="1" id="KW-0812">Transmembrane</keyword>
<sequence length="296" mass="32884">MSMLKLKSLNATPSNWDAHLKQSYLNCRGEHTSSWYSWAKTRLRSGNRGDTAVNSAGQVAGGAGLVTGAMALPGAATAATMAGMSVAAAATLYALPAVITVGAVAYWGYNKNEHHKVNKEIWEYWQAHRQRGDKDTCFELDDKKLVRWLGWFGDEGISNMNHMGPKNKEAKESYDKKVNAIDNARIALHKKILLVNALRPTLPKEIEKKATEVKALKQESDNLAAKYIDLGKDLQYITYRVERFVMYHEMLDLTVRSWKKISDLPTLQAAAATAFVDQLKTYQELHASMAALPTPA</sequence>
<reference evidence="2 3" key="1">
    <citation type="submission" date="2021-11" db="EMBL/GenBank/DDBJ databases">
        <authorList>
            <person name="Liang Q."/>
            <person name="Mou H."/>
            <person name="Liu Z."/>
        </authorList>
    </citation>
    <scope>NUCLEOTIDE SEQUENCE [LARGE SCALE GENOMIC DNA]</scope>
    <source>
        <strain evidence="2 3">CHU3</strain>
    </source>
</reference>
<dbReference type="Proteomes" id="UP001209701">
    <property type="component" value="Unassembled WGS sequence"/>
</dbReference>
<dbReference type="EMBL" id="JAJIRN010000005">
    <property type="protein sequence ID" value="MCV2369052.1"/>
    <property type="molecule type" value="Genomic_DNA"/>
</dbReference>
<protein>
    <recommendedName>
        <fullName evidence="4">5-bromo-4-chloroindolyl phosphate hydrolysis protein</fullName>
    </recommendedName>
</protein>
<name>A0ABT2YG72_9BURK</name>
<keyword evidence="3" id="KW-1185">Reference proteome</keyword>